<sequence>MHQVNSLLLKKNTEESFNILHYYRSYINMFHTSLLYSALTAFAVMQLASASPLQKCYNTGTKEVLYYGVQVADVLLTQKLYNQMNDNYEAKKYNVETLLLNIAKLEQYRGKLHQGNTNPLAIKTVNELINMAIDSACKMIRNDILVVGNANFSCTPSEFQQMRLMLTAHSDLKAVIHKAKDIVGDLGNLEACYCWKKDQMKKDSKVSQVRGYFDTYFTCNM</sequence>
<proteinExistence type="predicted"/>
<keyword evidence="2" id="KW-1185">Reference proteome</keyword>
<dbReference type="EnsemblMetazoa" id="XM_019999451.1">
    <property type="protein sequence ID" value="XP_019855010.1"/>
    <property type="gene ID" value="LOC109583925"/>
</dbReference>
<evidence type="ECO:0000313" key="1">
    <source>
        <dbReference type="EnsemblMetazoa" id="XP_019855010.1"/>
    </source>
</evidence>
<name>A0AAN0JDA8_AMPQE</name>
<dbReference type="RefSeq" id="XP_019855010.1">
    <property type="nucleotide sequence ID" value="XM_019999451.1"/>
</dbReference>
<evidence type="ECO:0000313" key="2">
    <source>
        <dbReference type="Proteomes" id="UP000007879"/>
    </source>
</evidence>
<accession>A0AAN0JDA8</accession>
<reference evidence="2" key="1">
    <citation type="journal article" date="2010" name="Nature">
        <title>The Amphimedon queenslandica genome and the evolution of animal complexity.</title>
        <authorList>
            <person name="Srivastava M."/>
            <person name="Simakov O."/>
            <person name="Chapman J."/>
            <person name="Fahey B."/>
            <person name="Gauthier M.E."/>
            <person name="Mitros T."/>
            <person name="Richards G.S."/>
            <person name="Conaco C."/>
            <person name="Dacre M."/>
            <person name="Hellsten U."/>
            <person name="Larroux C."/>
            <person name="Putnam N.H."/>
            <person name="Stanke M."/>
            <person name="Adamska M."/>
            <person name="Darling A."/>
            <person name="Degnan S.M."/>
            <person name="Oakley T.H."/>
            <person name="Plachetzki D.C."/>
            <person name="Zhai Y."/>
            <person name="Adamski M."/>
            <person name="Calcino A."/>
            <person name="Cummins S.F."/>
            <person name="Goodstein D.M."/>
            <person name="Harris C."/>
            <person name="Jackson D.J."/>
            <person name="Leys S.P."/>
            <person name="Shu S."/>
            <person name="Woodcroft B.J."/>
            <person name="Vervoort M."/>
            <person name="Kosik K.S."/>
            <person name="Manning G."/>
            <person name="Degnan B.M."/>
            <person name="Rokhsar D.S."/>
        </authorList>
    </citation>
    <scope>NUCLEOTIDE SEQUENCE [LARGE SCALE GENOMIC DNA]</scope>
</reference>
<dbReference type="KEGG" id="aqu:109583925"/>
<dbReference type="Proteomes" id="UP000007879">
    <property type="component" value="Unassembled WGS sequence"/>
</dbReference>
<dbReference type="GeneID" id="109583925"/>
<organism evidence="1 2">
    <name type="scientific">Amphimedon queenslandica</name>
    <name type="common">Sponge</name>
    <dbReference type="NCBI Taxonomy" id="400682"/>
    <lineage>
        <taxon>Eukaryota</taxon>
        <taxon>Metazoa</taxon>
        <taxon>Porifera</taxon>
        <taxon>Demospongiae</taxon>
        <taxon>Heteroscleromorpha</taxon>
        <taxon>Haplosclerida</taxon>
        <taxon>Niphatidae</taxon>
        <taxon>Amphimedon</taxon>
    </lineage>
</organism>
<dbReference type="AlphaFoldDB" id="A0AAN0JDA8"/>
<reference evidence="1" key="2">
    <citation type="submission" date="2024-06" db="UniProtKB">
        <authorList>
            <consortium name="EnsemblMetazoa"/>
        </authorList>
    </citation>
    <scope>IDENTIFICATION</scope>
</reference>
<protein>
    <submittedName>
        <fullName evidence="1">Uncharacterized protein</fullName>
    </submittedName>
</protein>